<name>H8MTP1_CORCM</name>
<dbReference type="Proteomes" id="UP000007587">
    <property type="component" value="Chromosome"/>
</dbReference>
<dbReference type="InParanoid" id="H8MTP1"/>
<evidence type="ECO:0000313" key="1">
    <source>
        <dbReference type="EMBL" id="AFE04021.1"/>
    </source>
</evidence>
<gene>
    <name evidence="1" type="ordered locus">COCOR_01367</name>
</gene>
<dbReference type="SUPFAM" id="SSF63829">
    <property type="entry name" value="Calcium-dependent phosphotriesterase"/>
    <property type="match status" value="1"/>
</dbReference>
<proteinExistence type="predicted"/>
<dbReference type="AlphaFoldDB" id="H8MTP1"/>
<reference evidence="2" key="2">
    <citation type="submission" date="2012-03" db="EMBL/GenBank/DDBJ databases">
        <title>Genome sequence of the fruiting myxobacterium Corallococcus coralloides DSM 2259.</title>
        <authorList>
            <person name="Huntley S."/>
            <person name="Zhang Y."/>
            <person name="Treuner-Lange A."/>
            <person name="Sensen C.W."/>
            <person name="Sogaard-Andersen L."/>
        </authorList>
    </citation>
    <scope>NUCLEOTIDE SEQUENCE [LARGE SCALE GENOMIC DNA]</scope>
    <source>
        <strain evidence="2">ATCC 25202 / DSM 2259 / NBRC 100086 / M2</strain>
    </source>
</reference>
<dbReference type="EMBL" id="CP003389">
    <property type="protein sequence ID" value="AFE04021.1"/>
    <property type="molecule type" value="Genomic_DNA"/>
</dbReference>
<organism evidence="1 2">
    <name type="scientific">Corallococcus coralloides (strain ATCC 25202 / DSM 2259 / NBRC 100086 / M2)</name>
    <name type="common">Myxococcus coralloides</name>
    <dbReference type="NCBI Taxonomy" id="1144275"/>
    <lineage>
        <taxon>Bacteria</taxon>
        <taxon>Pseudomonadati</taxon>
        <taxon>Myxococcota</taxon>
        <taxon>Myxococcia</taxon>
        <taxon>Myxococcales</taxon>
        <taxon>Cystobacterineae</taxon>
        <taxon>Myxococcaceae</taxon>
        <taxon>Corallococcus</taxon>
    </lineage>
</organism>
<keyword evidence="2" id="KW-1185">Reference proteome</keyword>
<dbReference type="KEGG" id="ccx:COCOR_01367"/>
<dbReference type="eggNOG" id="ENOG502ZUZX">
    <property type="taxonomic scope" value="Bacteria"/>
</dbReference>
<sequence length="317" mass="34996">MRMKRTLHVEVHPFVDAAEALAGRKAKALGVAPDNTVWWLADAGGEGDEVLHFADAWDTWERFMLPRGAPDFDFVQPLPDGEVLLVNGRSRYRSETGYERNAHVYSPEGTLLRELTLGDGIEDVQATSDGQVWVSYFDQGVIGALGRGGDTSGPSGRALGSEGLERFDALGQRQESGVSMALGLGQYILDCYALNVASERETWFYSYSDFPLVRMRPGQPSTVWSSPVHGARAIAVNDTHVLFGGSYDDKPLLQLYRLDSRGEQRLAPLTRVVLTDETGRAWQPSWLKGRGPWLHGAEGTRHFRVHLEELLARAGAT</sequence>
<reference evidence="1 2" key="1">
    <citation type="journal article" date="2012" name="J. Bacteriol.">
        <title>Complete Genome Sequence of the Fruiting Myxobacterium Corallococcus coralloides DSM 2259.</title>
        <authorList>
            <person name="Huntley S."/>
            <person name="Zhang Y."/>
            <person name="Treuner-Lange A."/>
            <person name="Kneip S."/>
            <person name="Sensen C.W."/>
            <person name="Sogaard-Andersen L."/>
        </authorList>
    </citation>
    <scope>NUCLEOTIDE SEQUENCE [LARGE SCALE GENOMIC DNA]</scope>
    <source>
        <strain evidence="2">ATCC 25202 / DSM 2259 / NBRC 100086 / M2</strain>
    </source>
</reference>
<evidence type="ECO:0000313" key="2">
    <source>
        <dbReference type="Proteomes" id="UP000007587"/>
    </source>
</evidence>
<accession>H8MTP1</accession>
<protein>
    <submittedName>
        <fullName evidence="1">Uncharacterized protein</fullName>
    </submittedName>
</protein>
<dbReference type="HOGENOM" id="CLU_071030_0_0_7"/>